<proteinExistence type="predicted"/>
<dbReference type="EMBL" id="SMZX01000002">
    <property type="protein sequence ID" value="TDL44300.1"/>
    <property type="molecule type" value="Genomic_DNA"/>
</dbReference>
<evidence type="ECO:0000313" key="1">
    <source>
        <dbReference type="EMBL" id="TDL44300.1"/>
    </source>
</evidence>
<gene>
    <name evidence="1" type="ORF">E2R54_11545</name>
</gene>
<reference evidence="1 2" key="1">
    <citation type="submission" date="2019-03" db="EMBL/GenBank/DDBJ databases">
        <title>Genome Sequencing and Assembly of Various Microbes Isolated from Partially Reclaimed Soil and Acid Mine Drainage (AMD) Site.</title>
        <authorList>
            <person name="Steinbock B."/>
            <person name="Bechtold R."/>
            <person name="Sevigny J.L."/>
            <person name="Thomas D."/>
            <person name="Cuthill L.R."/>
            <person name="Aveiro Johannsen E.J."/>
            <person name="Thomas K."/>
            <person name="Ghosh A."/>
        </authorList>
    </citation>
    <scope>NUCLEOTIDE SEQUENCE [LARGE SCALE GENOMIC DNA]</scope>
    <source>
        <strain evidence="1 2">F-B2</strain>
    </source>
</reference>
<dbReference type="Pfam" id="PF11662">
    <property type="entry name" value="DUF3263"/>
    <property type="match status" value="1"/>
</dbReference>
<name>A0A4V3B3C7_9MICO</name>
<protein>
    <submittedName>
        <fullName evidence="1">DUF3263 domain-containing protein</fullName>
    </submittedName>
</protein>
<dbReference type="AlphaFoldDB" id="A0A4V3B3C7"/>
<sequence>MTKMPTLTVLELLDFEARHPNHPGGKQQAIELELGVTAARYYQLLGRVIDEPEAEQLDPMLVHRLRRLRDRADGRRRAGQRIA</sequence>
<dbReference type="Proteomes" id="UP000295633">
    <property type="component" value="Unassembled WGS sequence"/>
</dbReference>
<dbReference type="InterPro" id="IPR021678">
    <property type="entry name" value="DUF3263"/>
</dbReference>
<evidence type="ECO:0000313" key="2">
    <source>
        <dbReference type="Proteomes" id="UP000295633"/>
    </source>
</evidence>
<comment type="caution">
    <text evidence="1">The sequence shown here is derived from an EMBL/GenBank/DDBJ whole genome shotgun (WGS) entry which is preliminary data.</text>
</comment>
<accession>A0A4V3B3C7</accession>
<organism evidence="1 2">
    <name type="scientific">Microbacterium oleivorans</name>
    <dbReference type="NCBI Taxonomy" id="273677"/>
    <lineage>
        <taxon>Bacteria</taxon>
        <taxon>Bacillati</taxon>
        <taxon>Actinomycetota</taxon>
        <taxon>Actinomycetes</taxon>
        <taxon>Micrococcales</taxon>
        <taxon>Microbacteriaceae</taxon>
        <taxon>Microbacterium</taxon>
    </lineage>
</organism>